<dbReference type="PANTHER" id="PTHR48041:SF78">
    <property type="entry name" value="ABC TRANSPORTER EXPRESSED IN TRACHEA, ISOFORM A"/>
    <property type="match status" value="1"/>
</dbReference>
<dbReference type="GO" id="GO:0042626">
    <property type="term" value="F:ATPase-coupled transmembrane transporter activity"/>
    <property type="evidence" value="ECO:0007669"/>
    <property type="project" value="TreeGrafter"/>
</dbReference>
<feature type="non-terminal residue" evidence="8">
    <location>
        <position position="110"/>
    </location>
</feature>
<evidence type="ECO:0000256" key="6">
    <source>
        <dbReference type="ARBA" id="ARBA00023136"/>
    </source>
</evidence>
<evidence type="ECO:0000259" key="7">
    <source>
        <dbReference type="Pfam" id="PF00005"/>
    </source>
</evidence>
<keyword evidence="3" id="KW-0813">Transport</keyword>
<keyword evidence="6" id="KW-0472">Membrane</keyword>
<dbReference type="Gene3D" id="3.40.50.300">
    <property type="entry name" value="P-loop containing nucleotide triphosphate hydrolases"/>
    <property type="match status" value="1"/>
</dbReference>
<dbReference type="AlphaFoldDB" id="A0A0B6Y0I9"/>
<keyword evidence="5" id="KW-1133">Transmembrane helix</keyword>
<protein>
    <recommendedName>
        <fullName evidence="7">ABC transporter domain-containing protein</fullName>
    </recommendedName>
</protein>
<dbReference type="InterPro" id="IPR003439">
    <property type="entry name" value="ABC_transporter-like_ATP-bd"/>
</dbReference>
<comment type="subcellular location">
    <subcellularLocation>
        <location evidence="1">Membrane</location>
        <topology evidence="1">Multi-pass membrane protein</topology>
    </subcellularLocation>
</comment>
<evidence type="ECO:0000256" key="3">
    <source>
        <dbReference type="ARBA" id="ARBA00022448"/>
    </source>
</evidence>
<reference evidence="8" key="1">
    <citation type="submission" date="2014-12" db="EMBL/GenBank/DDBJ databases">
        <title>Insight into the proteome of Arion vulgaris.</title>
        <authorList>
            <person name="Aradska J."/>
            <person name="Bulat T."/>
            <person name="Smidak R."/>
            <person name="Sarate P."/>
            <person name="Gangsoo J."/>
            <person name="Sialana F."/>
            <person name="Bilban M."/>
            <person name="Lubec G."/>
        </authorList>
    </citation>
    <scope>NUCLEOTIDE SEQUENCE</scope>
    <source>
        <tissue evidence="8">Skin</tissue>
    </source>
</reference>
<dbReference type="GO" id="GO:0005524">
    <property type="term" value="F:ATP binding"/>
    <property type="evidence" value="ECO:0007669"/>
    <property type="project" value="InterPro"/>
</dbReference>
<dbReference type="GO" id="GO:0016887">
    <property type="term" value="F:ATP hydrolysis activity"/>
    <property type="evidence" value="ECO:0007669"/>
    <property type="project" value="InterPro"/>
</dbReference>
<feature type="domain" description="ABC transporter" evidence="7">
    <location>
        <begin position="71"/>
        <end position="104"/>
    </location>
</feature>
<dbReference type="EMBL" id="HACG01002446">
    <property type="protein sequence ID" value="CEK49311.1"/>
    <property type="molecule type" value="Transcribed_RNA"/>
</dbReference>
<dbReference type="Pfam" id="PF00005">
    <property type="entry name" value="ABC_tran"/>
    <property type="match status" value="1"/>
</dbReference>
<accession>A0A0B6Y0I9</accession>
<name>A0A0B6Y0I9_9EUPU</name>
<dbReference type="PANTHER" id="PTHR48041">
    <property type="entry name" value="ABC TRANSPORTER G FAMILY MEMBER 28"/>
    <property type="match status" value="1"/>
</dbReference>
<dbReference type="GO" id="GO:0005886">
    <property type="term" value="C:plasma membrane"/>
    <property type="evidence" value="ECO:0007669"/>
    <property type="project" value="TreeGrafter"/>
</dbReference>
<evidence type="ECO:0000256" key="4">
    <source>
        <dbReference type="ARBA" id="ARBA00022692"/>
    </source>
</evidence>
<dbReference type="InterPro" id="IPR027417">
    <property type="entry name" value="P-loop_NTPase"/>
</dbReference>
<dbReference type="SUPFAM" id="SSF52540">
    <property type="entry name" value="P-loop containing nucleoside triphosphate hydrolases"/>
    <property type="match status" value="1"/>
</dbReference>
<gene>
    <name evidence="8" type="primary">ORF7272</name>
</gene>
<evidence type="ECO:0000256" key="1">
    <source>
        <dbReference type="ARBA" id="ARBA00004141"/>
    </source>
</evidence>
<comment type="similarity">
    <text evidence="2">Belongs to the ABC transporter superfamily. ABCG family. Eye pigment precursor importer (TC 3.A.1.204) subfamily.</text>
</comment>
<sequence>MAELLSVQVHIPAHLGQFLKRETKRLLPDNVSKEQSANSHLAKHKPVDIKFTNLSYFVKEGHNNKGNKAILKNITGKFMPGELTAIMGPSGAGKSSLMNILAGYRTRNVT</sequence>
<organism evidence="8">
    <name type="scientific">Arion vulgaris</name>
    <dbReference type="NCBI Taxonomy" id="1028688"/>
    <lineage>
        <taxon>Eukaryota</taxon>
        <taxon>Metazoa</taxon>
        <taxon>Spiralia</taxon>
        <taxon>Lophotrochozoa</taxon>
        <taxon>Mollusca</taxon>
        <taxon>Gastropoda</taxon>
        <taxon>Heterobranchia</taxon>
        <taxon>Euthyneura</taxon>
        <taxon>Panpulmonata</taxon>
        <taxon>Eupulmonata</taxon>
        <taxon>Stylommatophora</taxon>
        <taxon>Helicina</taxon>
        <taxon>Arionoidea</taxon>
        <taxon>Arionidae</taxon>
        <taxon>Arion</taxon>
    </lineage>
</organism>
<keyword evidence="4" id="KW-0812">Transmembrane</keyword>
<evidence type="ECO:0000313" key="8">
    <source>
        <dbReference type="EMBL" id="CEK49311.1"/>
    </source>
</evidence>
<proteinExistence type="inferred from homology"/>
<dbReference type="InterPro" id="IPR050352">
    <property type="entry name" value="ABCG_transporters"/>
</dbReference>
<evidence type="ECO:0000256" key="5">
    <source>
        <dbReference type="ARBA" id="ARBA00022989"/>
    </source>
</evidence>
<evidence type="ECO:0000256" key="2">
    <source>
        <dbReference type="ARBA" id="ARBA00005814"/>
    </source>
</evidence>